<dbReference type="InterPro" id="IPR006668">
    <property type="entry name" value="Mg_transptr_MgtE_intracell_dom"/>
</dbReference>
<dbReference type="Proteomes" id="UP000034581">
    <property type="component" value="Unassembled WGS sequence"/>
</dbReference>
<name>A0A0G0BK00_UNCC3</name>
<dbReference type="Gene3D" id="3.10.580.10">
    <property type="entry name" value="CBS-domain"/>
    <property type="match status" value="1"/>
</dbReference>
<dbReference type="STRING" id="1618350.UR67_C0003G0036"/>
<dbReference type="InterPro" id="IPR006669">
    <property type="entry name" value="MgtE_transporter"/>
</dbReference>
<accession>A0A0G0BK00</accession>
<dbReference type="InterPro" id="IPR046342">
    <property type="entry name" value="CBS_dom_sf"/>
</dbReference>
<protein>
    <recommendedName>
        <fullName evidence="2">CBS domain-containing protein</fullName>
    </recommendedName>
</protein>
<dbReference type="SUPFAM" id="SSF54631">
    <property type="entry name" value="CBS-domain pair"/>
    <property type="match status" value="1"/>
</dbReference>
<dbReference type="PROSITE" id="PS51371">
    <property type="entry name" value="CBS"/>
    <property type="match status" value="2"/>
</dbReference>
<dbReference type="SUPFAM" id="SSF158791">
    <property type="entry name" value="MgtE N-terminal domain-like"/>
    <property type="match status" value="1"/>
</dbReference>
<comment type="caution">
    <text evidence="3">The sequence shown here is derived from an EMBL/GenBank/DDBJ whole genome shotgun (WGS) entry which is preliminary data.</text>
</comment>
<reference evidence="3 4" key="1">
    <citation type="journal article" date="2015" name="Nature">
        <title>rRNA introns, odd ribosomes, and small enigmatic genomes across a large radiation of phyla.</title>
        <authorList>
            <person name="Brown C.T."/>
            <person name="Hug L.A."/>
            <person name="Thomas B.C."/>
            <person name="Sharon I."/>
            <person name="Castelle C.J."/>
            <person name="Singh A."/>
            <person name="Wilkins M.J."/>
            <person name="Williams K.H."/>
            <person name="Banfield J.F."/>
        </authorList>
    </citation>
    <scope>NUCLEOTIDE SEQUENCE [LARGE SCALE GENOMIC DNA]</scope>
</reference>
<organism evidence="3 4">
    <name type="scientific">candidate division CPR3 bacterium GW2011_GWF2_35_18</name>
    <dbReference type="NCBI Taxonomy" id="1618350"/>
    <lineage>
        <taxon>Bacteria</taxon>
        <taxon>Bacteria division CPR3</taxon>
    </lineage>
</organism>
<dbReference type="SMART" id="SM00924">
    <property type="entry name" value="MgtE_N"/>
    <property type="match status" value="1"/>
</dbReference>
<dbReference type="PANTHER" id="PTHR43773:SF1">
    <property type="entry name" value="MAGNESIUM TRANSPORTER MGTE"/>
    <property type="match status" value="1"/>
</dbReference>
<dbReference type="InterPro" id="IPR038076">
    <property type="entry name" value="MgtE_N_sf"/>
</dbReference>
<keyword evidence="1" id="KW-0129">CBS domain</keyword>
<dbReference type="GO" id="GO:0015095">
    <property type="term" value="F:magnesium ion transmembrane transporter activity"/>
    <property type="evidence" value="ECO:0007669"/>
    <property type="project" value="InterPro"/>
</dbReference>
<gene>
    <name evidence="3" type="ORF">UR67_C0003G0036</name>
</gene>
<evidence type="ECO:0000313" key="3">
    <source>
        <dbReference type="EMBL" id="KKP69758.1"/>
    </source>
</evidence>
<dbReference type="EMBL" id="LBQB01000003">
    <property type="protein sequence ID" value="KKP69758.1"/>
    <property type="molecule type" value="Genomic_DNA"/>
</dbReference>
<dbReference type="AlphaFoldDB" id="A0A0G0BK00"/>
<dbReference type="PANTHER" id="PTHR43773">
    <property type="entry name" value="MAGNESIUM TRANSPORTER MGTE"/>
    <property type="match status" value="1"/>
</dbReference>
<proteinExistence type="predicted"/>
<dbReference type="CDD" id="cd04606">
    <property type="entry name" value="CBS_pair_Mg_transporter"/>
    <property type="match status" value="1"/>
</dbReference>
<sequence length="402" mass="45476">MLFFSMLINAKVIDSTNHKIGILTDVIVPLNNLYPKLSAFKVKLKNKENLILAISSVESIGQGVITLNVRLPKESNYKIKSQEGFLKEHVLDRQLIDTEGIKIVRANDIAFGKIHNQMVVTSIDISASGIFRRLGLGNIPFINRQQPLLIPWTEVTLIDSPSLQLQIKNNDMFIKNLHPADIANLIEDLNIKRGADFISQFDPDIAAYIFEEMSDERIEALIKHLGVKKTGDILEKMSPDQVADILENLSKDKVKEIMAELKPEESQEIMHLIKYGEREAGGLMTTDFFIARPDWTVKKVKKELLKGKEEIKSVSYVYITDERGCYVGVLSLRELLLSKDDTKIRSIMVTNVFSIPPKASIKEIAHNLTKYNLFSIAVTNKNDKLLGVVMIDDIMRELFPEA</sequence>
<dbReference type="InterPro" id="IPR000644">
    <property type="entry name" value="CBS_dom"/>
</dbReference>
<dbReference type="GO" id="GO:0016020">
    <property type="term" value="C:membrane"/>
    <property type="evidence" value="ECO:0007669"/>
    <property type="project" value="InterPro"/>
</dbReference>
<feature type="domain" description="CBS" evidence="2">
    <location>
        <begin position="284"/>
        <end position="346"/>
    </location>
</feature>
<feature type="domain" description="CBS" evidence="2">
    <location>
        <begin position="348"/>
        <end position="402"/>
    </location>
</feature>
<dbReference type="Pfam" id="PF03448">
    <property type="entry name" value="MgtE_N"/>
    <property type="match status" value="1"/>
</dbReference>
<evidence type="ECO:0000256" key="1">
    <source>
        <dbReference type="PROSITE-ProRule" id="PRU00703"/>
    </source>
</evidence>
<dbReference type="Pfam" id="PF00571">
    <property type="entry name" value="CBS"/>
    <property type="match status" value="2"/>
</dbReference>
<evidence type="ECO:0000259" key="2">
    <source>
        <dbReference type="PROSITE" id="PS51371"/>
    </source>
</evidence>
<evidence type="ECO:0000313" key="4">
    <source>
        <dbReference type="Proteomes" id="UP000034581"/>
    </source>
</evidence>
<dbReference type="Gene3D" id="1.25.60.10">
    <property type="entry name" value="MgtE N-terminal domain-like"/>
    <property type="match status" value="1"/>
</dbReference>